<evidence type="ECO:0000313" key="2">
    <source>
        <dbReference type="EMBL" id="OSX74950.1"/>
    </source>
</evidence>
<evidence type="ECO:0000256" key="1">
    <source>
        <dbReference type="SAM" id="MobiDB-lite"/>
    </source>
</evidence>
<evidence type="ECO:0000313" key="3">
    <source>
        <dbReference type="Proteomes" id="UP000218209"/>
    </source>
</evidence>
<organism evidence="2 3">
    <name type="scientific">Porphyra umbilicalis</name>
    <name type="common">Purple laver</name>
    <name type="synonym">Red alga</name>
    <dbReference type="NCBI Taxonomy" id="2786"/>
    <lineage>
        <taxon>Eukaryota</taxon>
        <taxon>Rhodophyta</taxon>
        <taxon>Bangiophyceae</taxon>
        <taxon>Bangiales</taxon>
        <taxon>Bangiaceae</taxon>
        <taxon>Porphyra</taxon>
    </lineage>
</organism>
<accession>A0A1X6P2G9</accession>
<feature type="compositionally biased region" description="Basic and acidic residues" evidence="1">
    <location>
        <begin position="38"/>
        <end position="51"/>
    </location>
</feature>
<gene>
    <name evidence="2" type="ORF">BU14_0260s0019</name>
</gene>
<feature type="region of interest" description="Disordered" evidence="1">
    <location>
        <begin position="38"/>
        <end position="66"/>
    </location>
</feature>
<name>A0A1X6P2G9_PORUM</name>
<dbReference type="Proteomes" id="UP000218209">
    <property type="component" value="Unassembled WGS sequence"/>
</dbReference>
<reference evidence="2 3" key="1">
    <citation type="submission" date="2017-03" db="EMBL/GenBank/DDBJ databases">
        <title>WGS assembly of Porphyra umbilicalis.</title>
        <authorList>
            <person name="Brawley S.H."/>
            <person name="Blouin N.A."/>
            <person name="Ficko-Blean E."/>
            <person name="Wheeler G.L."/>
            <person name="Lohr M."/>
            <person name="Goodson H.V."/>
            <person name="Jenkins J.W."/>
            <person name="Blaby-Haas C.E."/>
            <person name="Helliwell K.E."/>
            <person name="Chan C."/>
            <person name="Marriage T."/>
            <person name="Bhattacharya D."/>
            <person name="Klein A.S."/>
            <person name="Badis Y."/>
            <person name="Brodie J."/>
            <person name="Cao Y."/>
            <person name="Collen J."/>
            <person name="Dittami S.M."/>
            <person name="Gachon C.M."/>
            <person name="Green B.R."/>
            <person name="Karpowicz S."/>
            <person name="Kim J.W."/>
            <person name="Kudahl U."/>
            <person name="Lin S."/>
            <person name="Michel G."/>
            <person name="Mittag M."/>
            <person name="Olson B.J."/>
            <person name="Pangilinan J."/>
            <person name="Peng Y."/>
            <person name="Qiu H."/>
            <person name="Shu S."/>
            <person name="Singer J.T."/>
            <person name="Smith A.G."/>
            <person name="Sprecher B.N."/>
            <person name="Wagner V."/>
            <person name="Wang W."/>
            <person name="Wang Z.-Y."/>
            <person name="Yan J."/>
            <person name="Yarish C."/>
            <person name="Zoeuner-Riek S."/>
            <person name="Zhuang Y."/>
            <person name="Zou Y."/>
            <person name="Lindquist E.A."/>
            <person name="Grimwood J."/>
            <person name="Barry K."/>
            <person name="Rokhsar D.S."/>
            <person name="Schmutz J."/>
            <person name="Stiller J.W."/>
            <person name="Grossman A.R."/>
            <person name="Prochnik S.E."/>
        </authorList>
    </citation>
    <scope>NUCLEOTIDE SEQUENCE [LARGE SCALE GENOMIC DNA]</scope>
    <source>
        <strain evidence="2">4086291</strain>
    </source>
</reference>
<dbReference type="AlphaFoldDB" id="A0A1X6P2G9"/>
<proteinExistence type="predicted"/>
<protein>
    <submittedName>
        <fullName evidence="2">Uncharacterized protein</fullName>
    </submittedName>
</protein>
<dbReference type="EMBL" id="KV918923">
    <property type="protein sequence ID" value="OSX74950.1"/>
    <property type="molecule type" value="Genomic_DNA"/>
</dbReference>
<keyword evidence="3" id="KW-1185">Reference proteome</keyword>
<sequence>MRRAVRSALTRGMAIRPNTGIGALLVSVARAAEIQQDGHHRQARAHEDEPLTFRGRPARPRFSRETDGALIPWSAQMLTV</sequence>